<reference evidence="2" key="1">
    <citation type="journal article" date="2019" name="Int. J. Syst. Evol. Microbiol.">
        <title>The Global Catalogue of Microorganisms (GCM) 10K type strain sequencing project: providing services to taxonomists for standard genome sequencing and annotation.</title>
        <authorList>
            <consortium name="The Broad Institute Genomics Platform"/>
            <consortium name="The Broad Institute Genome Sequencing Center for Infectious Disease"/>
            <person name="Wu L."/>
            <person name="Ma J."/>
        </authorList>
    </citation>
    <scope>NUCLEOTIDE SEQUENCE [LARGE SCALE GENOMIC DNA]</scope>
    <source>
        <strain evidence="2">JCM 15976</strain>
    </source>
</reference>
<gene>
    <name evidence="1" type="ORF">GCM10009431_01260</name>
</gene>
<protein>
    <submittedName>
        <fullName evidence="1">Uncharacterized protein</fullName>
    </submittedName>
</protein>
<evidence type="ECO:0000313" key="2">
    <source>
        <dbReference type="Proteomes" id="UP001500736"/>
    </source>
</evidence>
<name>A0ABP3UL18_9FLAO</name>
<proteinExistence type="predicted"/>
<keyword evidence="2" id="KW-1185">Reference proteome</keyword>
<organism evidence="1 2">
    <name type="scientific">Gaetbulibacter jejuensis</name>
    <dbReference type="NCBI Taxonomy" id="584607"/>
    <lineage>
        <taxon>Bacteria</taxon>
        <taxon>Pseudomonadati</taxon>
        <taxon>Bacteroidota</taxon>
        <taxon>Flavobacteriia</taxon>
        <taxon>Flavobacteriales</taxon>
        <taxon>Flavobacteriaceae</taxon>
        <taxon>Gaetbulibacter</taxon>
    </lineage>
</organism>
<dbReference type="Proteomes" id="UP001500736">
    <property type="component" value="Unassembled WGS sequence"/>
</dbReference>
<dbReference type="RefSeq" id="WP_343795097.1">
    <property type="nucleotide sequence ID" value="NZ_BAAAGF010000001.1"/>
</dbReference>
<comment type="caution">
    <text evidence="1">The sequence shown here is derived from an EMBL/GenBank/DDBJ whole genome shotgun (WGS) entry which is preliminary data.</text>
</comment>
<accession>A0ABP3UL18</accession>
<dbReference type="EMBL" id="BAAAGF010000001">
    <property type="protein sequence ID" value="GAA0735918.1"/>
    <property type="molecule type" value="Genomic_DNA"/>
</dbReference>
<sequence length="484" mass="56319">MVKKSKHSPKSILSELQAKGKKYKGKEFWQIHPTNGKPIIDPALLREFLIANGFAKLNFFSGFIYVKKTYNIVEHLTSQDVFNYCLGYVNVQNKKNLTSEFIVQGERHIISKIALLGSLPELEIQQYKDTIETSHYFFENTVVRVSSKGIKVLTYNKFQKLNKFIFKSQIIKRTFDKEASNKSQIKKFFKLITNSKEHYLNVLTAIGYLLHKYKNPSVAKAVVISDLLSQATNNPHGRSGKGLVVKAISELLNVVEYNGKNLDLRRDKFVYQSIEPDTDLFVIQDVSRGFDFEDLFSSITDRMNIEKKHTKKVIIDFSNSPKIAITTNYTIPNSSDSYKDRKQLIILNNYFNAHNKPEHEFKNLFFSQWNVSEYQAFDTFMMKCLQLYLKHGLTHYDDPDLRRQNLIANTSKEFVELMENEYNSKKEYYNVKDLANKLDISSQEQSVRSRVASQWLQLYADFKNLKYDSRTSGGITKFRLSKEK</sequence>
<evidence type="ECO:0000313" key="1">
    <source>
        <dbReference type="EMBL" id="GAA0735918.1"/>
    </source>
</evidence>